<comment type="caution">
    <text evidence="1">The sequence shown here is derived from an EMBL/GenBank/DDBJ whole genome shotgun (WGS) entry which is preliminary data.</text>
</comment>
<reference evidence="1 2" key="1">
    <citation type="submission" date="2021-01" db="EMBL/GenBank/DDBJ databases">
        <title>Genomic Encyclopedia of Type Strains, Phase IV (KMG-IV): sequencing the most valuable type-strain genomes for metagenomic binning, comparative biology and taxonomic classification.</title>
        <authorList>
            <person name="Goeker M."/>
        </authorList>
    </citation>
    <scope>NUCLEOTIDE SEQUENCE [LARGE SCALE GENOMIC DNA]</scope>
    <source>
        <strain evidence="1 2">DSM 25879</strain>
    </source>
</reference>
<evidence type="ECO:0000313" key="1">
    <source>
        <dbReference type="EMBL" id="MBM7620237.1"/>
    </source>
</evidence>
<sequence length="127" mass="14033">MLIASILLIAIAAGLIALSFFVGDKYSELQEEVEQLSLDVVQDKYKLERKIKVLEEELLIGAAPLHNKKVQEKKAAHQDVSQEDVTISLFKKGYTASQISQFTSTSIEKVESVLQSAKLKGNAVNEN</sequence>
<proteinExistence type="predicted"/>
<name>A0ABS2P0R5_9BACI</name>
<keyword evidence="2" id="KW-1185">Reference proteome</keyword>
<gene>
    <name evidence="1" type="ORF">JOC95_002090</name>
</gene>
<dbReference type="EMBL" id="JAFBED010000004">
    <property type="protein sequence ID" value="MBM7620237.1"/>
    <property type="molecule type" value="Genomic_DNA"/>
</dbReference>
<organism evidence="1 2">
    <name type="scientific">Sutcliffiella tianshenii</name>
    <dbReference type="NCBI Taxonomy" id="1463404"/>
    <lineage>
        <taxon>Bacteria</taxon>
        <taxon>Bacillati</taxon>
        <taxon>Bacillota</taxon>
        <taxon>Bacilli</taxon>
        <taxon>Bacillales</taxon>
        <taxon>Bacillaceae</taxon>
        <taxon>Sutcliffiella</taxon>
    </lineage>
</organism>
<evidence type="ECO:0000313" key="2">
    <source>
        <dbReference type="Proteomes" id="UP000737402"/>
    </source>
</evidence>
<keyword evidence="1" id="KW-0969">Cilium</keyword>
<protein>
    <submittedName>
        <fullName evidence="1">FlaG/FlaF family flagellin (Archaellin)</fullName>
    </submittedName>
</protein>
<keyword evidence="1" id="KW-0282">Flagellum</keyword>
<keyword evidence="1" id="KW-0966">Cell projection</keyword>
<accession>A0ABS2P0R5</accession>
<dbReference type="RefSeq" id="WP_204415788.1">
    <property type="nucleotide sequence ID" value="NZ_JAFBED010000004.1"/>
</dbReference>
<dbReference type="Proteomes" id="UP000737402">
    <property type="component" value="Unassembled WGS sequence"/>
</dbReference>